<organism evidence="1 2">
    <name type="scientific">Coccidioides immitis RMSCC 2394</name>
    <dbReference type="NCBI Taxonomy" id="404692"/>
    <lineage>
        <taxon>Eukaryota</taxon>
        <taxon>Fungi</taxon>
        <taxon>Dikarya</taxon>
        <taxon>Ascomycota</taxon>
        <taxon>Pezizomycotina</taxon>
        <taxon>Eurotiomycetes</taxon>
        <taxon>Eurotiomycetidae</taxon>
        <taxon>Onygenales</taxon>
        <taxon>Onygenaceae</taxon>
        <taxon>Coccidioides</taxon>
    </lineage>
</organism>
<gene>
    <name evidence="1" type="ORF">CIRG_01738</name>
</gene>
<proteinExistence type="predicted"/>
<protein>
    <submittedName>
        <fullName evidence="1">Uncharacterized protein</fullName>
    </submittedName>
</protein>
<dbReference type="EMBL" id="DS028093">
    <property type="protein sequence ID" value="KMP01599.1"/>
    <property type="molecule type" value="Genomic_DNA"/>
</dbReference>
<dbReference type="AlphaFoldDB" id="A0A0J6Y3N4"/>
<dbReference type="STRING" id="404692.A0A0J6Y3N4"/>
<dbReference type="Pfam" id="PF20174">
    <property type="entry name" value="DUF6540"/>
    <property type="match status" value="1"/>
</dbReference>
<dbReference type="OrthoDB" id="2999773at2759"/>
<evidence type="ECO:0000313" key="1">
    <source>
        <dbReference type="EMBL" id="KMP01599.1"/>
    </source>
</evidence>
<name>A0A0J6Y3N4_COCIT</name>
<dbReference type="Proteomes" id="UP000054565">
    <property type="component" value="Unassembled WGS sequence"/>
</dbReference>
<dbReference type="InterPro" id="IPR046670">
    <property type="entry name" value="DUF6540"/>
</dbReference>
<evidence type="ECO:0000313" key="2">
    <source>
        <dbReference type="Proteomes" id="UP000054565"/>
    </source>
</evidence>
<sequence length="184" mass="20003">MVYSVCQMAPLSLIVDHSPLFPAHWSLFVAHPSCPEIGKRVHVEGSVYAGFTHAVQRRYKLGSVGKNFSLLELGELTGGKGGEEQEEEEEALVKHIHANADVDADAAEYGEEVKPIDRLEKVAIGVVALGGSLNHVNEDGTQAPARRGQMKNCQDWIIDVVAELVRRDMLPAAANEVVQNAPKN</sequence>
<reference evidence="2" key="1">
    <citation type="journal article" date="2010" name="Genome Res.">
        <title>Population genomic sequencing of Coccidioides fungi reveals recent hybridization and transposon control.</title>
        <authorList>
            <person name="Neafsey D.E."/>
            <person name="Barker B.M."/>
            <person name="Sharpton T.J."/>
            <person name="Stajich J.E."/>
            <person name="Park D.J."/>
            <person name="Whiston E."/>
            <person name="Hung C.-Y."/>
            <person name="McMahan C."/>
            <person name="White J."/>
            <person name="Sykes S."/>
            <person name="Heiman D."/>
            <person name="Young S."/>
            <person name="Zeng Q."/>
            <person name="Abouelleil A."/>
            <person name="Aftuck L."/>
            <person name="Bessette D."/>
            <person name="Brown A."/>
            <person name="FitzGerald M."/>
            <person name="Lui A."/>
            <person name="Macdonald J.P."/>
            <person name="Priest M."/>
            <person name="Orbach M.J."/>
            <person name="Galgiani J.N."/>
            <person name="Kirkland T.N."/>
            <person name="Cole G.T."/>
            <person name="Birren B.W."/>
            <person name="Henn M.R."/>
            <person name="Taylor J.W."/>
            <person name="Rounsley S.D."/>
        </authorList>
    </citation>
    <scope>NUCLEOTIDE SEQUENCE [LARGE SCALE GENOMIC DNA]</scope>
    <source>
        <strain evidence="2">RMSCC 2394</strain>
    </source>
</reference>
<accession>A0A0J6Y3N4</accession>